<evidence type="ECO:0000256" key="1">
    <source>
        <dbReference type="SAM" id="Coils"/>
    </source>
</evidence>
<comment type="caution">
    <text evidence="2">The sequence shown here is derived from an EMBL/GenBank/DDBJ whole genome shotgun (WGS) entry which is preliminary data.</text>
</comment>
<dbReference type="Proteomes" id="UP000606921">
    <property type="component" value="Unassembled WGS sequence"/>
</dbReference>
<gene>
    <name evidence="2" type="ORF">REJC140_00162</name>
</gene>
<keyword evidence="3" id="KW-1185">Reference proteome</keyword>
<sequence>MMETIICCRCGIRFDVSKTWKAARLNDKATFYCPNGDAQHFTESELDRVRRERDRLKQQIAERDDSIARARQRADAAERSASARKGVITRLKRRAAAGVCPCCNRTFENLLRHMSSQHPTFAAEEVK</sequence>
<dbReference type="RefSeq" id="WP_142590875.1">
    <property type="nucleotide sequence ID" value="NZ_CABFWF030000001.1"/>
</dbReference>
<accession>A0ABM8PCW3</accession>
<organism evidence="2 3">
    <name type="scientific">Pseudorhizobium endolithicum</name>
    <dbReference type="NCBI Taxonomy" id="1191678"/>
    <lineage>
        <taxon>Bacteria</taxon>
        <taxon>Pseudomonadati</taxon>
        <taxon>Pseudomonadota</taxon>
        <taxon>Alphaproteobacteria</taxon>
        <taxon>Hyphomicrobiales</taxon>
        <taxon>Rhizobiaceae</taxon>
        <taxon>Rhizobium/Agrobacterium group</taxon>
        <taxon>Pseudorhizobium</taxon>
    </lineage>
</organism>
<feature type="coiled-coil region" evidence="1">
    <location>
        <begin position="39"/>
        <end position="73"/>
    </location>
</feature>
<protein>
    <submittedName>
        <fullName evidence="2">Uncharacterized protein</fullName>
    </submittedName>
</protein>
<proteinExistence type="predicted"/>
<keyword evidence="1" id="KW-0175">Coiled coil</keyword>
<name>A0ABM8PCW3_9HYPH</name>
<dbReference type="EMBL" id="CABFWF030000001">
    <property type="protein sequence ID" value="CAD7023307.1"/>
    <property type="molecule type" value="Genomic_DNA"/>
</dbReference>
<evidence type="ECO:0000313" key="3">
    <source>
        <dbReference type="Proteomes" id="UP000606921"/>
    </source>
</evidence>
<reference evidence="2 3" key="1">
    <citation type="submission" date="2020-11" db="EMBL/GenBank/DDBJ databases">
        <authorList>
            <person name="Lassalle F."/>
        </authorList>
    </citation>
    <scope>NUCLEOTIDE SEQUENCE [LARGE SCALE GENOMIC DNA]</scope>
    <source>
        <strain evidence="2 3">JC140</strain>
    </source>
</reference>
<evidence type="ECO:0000313" key="2">
    <source>
        <dbReference type="EMBL" id="CAD7023307.1"/>
    </source>
</evidence>